<reference evidence="1" key="1">
    <citation type="submission" date="2016-12" db="EMBL/GenBank/DDBJ databases">
        <authorList>
            <person name="Moulin L."/>
        </authorList>
    </citation>
    <scope>NUCLEOTIDE SEQUENCE [LARGE SCALE GENOMIC DNA]</scope>
    <source>
        <strain evidence="1">STM 7183</strain>
    </source>
</reference>
<proteinExistence type="predicted"/>
<comment type="caution">
    <text evidence="1">The sequence shown here is derived from an EMBL/GenBank/DDBJ whole genome shotgun (WGS) entry which is preliminary data.</text>
</comment>
<evidence type="ECO:0000313" key="2">
    <source>
        <dbReference type="Proteomes" id="UP000195569"/>
    </source>
</evidence>
<dbReference type="EMBL" id="CYGY02000034">
    <property type="protein sequence ID" value="SIT43183.1"/>
    <property type="molecule type" value="Genomic_DNA"/>
</dbReference>
<sequence length="59" mass="6381">MVAFIRFGGIHFSAAGAFEADTVSAGTGRKQDRTTNRAPIVRLPNTSANAIDRRLFRCA</sequence>
<gene>
    <name evidence="1" type="ORF">BN2476_340106</name>
</gene>
<organism evidence="1 2">
    <name type="scientific">Paraburkholderia piptadeniae</name>
    <dbReference type="NCBI Taxonomy" id="1701573"/>
    <lineage>
        <taxon>Bacteria</taxon>
        <taxon>Pseudomonadati</taxon>
        <taxon>Pseudomonadota</taxon>
        <taxon>Betaproteobacteria</taxon>
        <taxon>Burkholderiales</taxon>
        <taxon>Burkholderiaceae</taxon>
        <taxon>Paraburkholderia</taxon>
    </lineage>
</organism>
<accession>A0A1N7S743</accession>
<keyword evidence="2" id="KW-1185">Reference proteome</keyword>
<protein>
    <submittedName>
        <fullName evidence="1">Uncharacterized protein</fullName>
    </submittedName>
</protein>
<name>A0A1N7S743_9BURK</name>
<dbReference type="Proteomes" id="UP000195569">
    <property type="component" value="Unassembled WGS sequence"/>
</dbReference>
<evidence type="ECO:0000313" key="1">
    <source>
        <dbReference type="EMBL" id="SIT43183.1"/>
    </source>
</evidence>
<dbReference type="AlphaFoldDB" id="A0A1N7S743"/>